<dbReference type="FunFam" id="3.30.70.100:FF:000008">
    <property type="entry name" value="Copper transport protein ATOX1"/>
    <property type="match status" value="1"/>
</dbReference>
<keyword evidence="14" id="KW-1185">Reference proteome</keyword>
<organism evidence="14 15">
    <name type="scientific">Carlito syrichta</name>
    <name type="common">Philippine tarsier</name>
    <name type="synonym">Tarsius syrichta</name>
    <dbReference type="NCBI Taxonomy" id="1868482"/>
    <lineage>
        <taxon>Eukaryota</taxon>
        <taxon>Metazoa</taxon>
        <taxon>Chordata</taxon>
        <taxon>Craniata</taxon>
        <taxon>Vertebrata</taxon>
        <taxon>Euteleostomi</taxon>
        <taxon>Mammalia</taxon>
        <taxon>Eutheria</taxon>
        <taxon>Euarchontoglires</taxon>
        <taxon>Primates</taxon>
        <taxon>Haplorrhini</taxon>
        <taxon>Tarsiiformes</taxon>
        <taxon>Tarsiidae</taxon>
        <taxon>Carlito</taxon>
    </lineage>
</organism>
<dbReference type="AlphaFoldDB" id="A0A3Q0DLY6"/>
<dbReference type="GO" id="GO:0005829">
    <property type="term" value="C:cytosol"/>
    <property type="evidence" value="ECO:0007669"/>
    <property type="project" value="TreeGrafter"/>
</dbReference>
<comment type="function">
    <text evidence="7">Binds and deliver cytosolic copper to the copper ATPase proteins. May be important in cellular antioxidant defense.</text>
</comment>
<dbReference type="CDD" id="cd00371">
    <property type="entry name" value="HMA"/>
    <property type="match status" value="1"/>
</dbReference>
<dbReference type="InterPro" id="IPR036163">
    <property type="entry name" value="HMA_dom_sf"/>
</dbReference>
<evidence type="ECO:0000256" key="1">
    <source>
        <dbReference type="ARBA" id="ARBA00022448"/>
    </source>
</evidence>
<dbReference type="GeneID" id="103250960"/>
<proteinExistence type="inferred from homology"/>
<sequence>MLEVDSSPGPVCYQFQKPLLFQNRPHPTPVGAADPFPAPRTQPLSQRQSLPAPLAACEAVSFPPQRRGRLGPIHPGGATRPDSEEASLRRPPEPGSGAQPAVPRLWEAEKHEFSVDMTCEGCAKAVSRVLDKLGGVKFDIDLPNKKVCIESEHSMDTLLETLKKTGKTVSYLGLE</sequence>
<dbReference type="PROSITE" id="PS50846">
    <property type="entry name" value="HMA_2"/>
    <property type="match status" value="1"/>
</dbReference>
<evidence type="ECO:0000256" key="11">
    <source>
        <dbReference type="ARBA" id="ARBA00046351"/>
    </source>
</evidence>
<dbReference type="GO" id="GO:0016531">
    <property type="term" value="F:copper chaperone activity"/>
    <property type="evidence" value="ECO:0007669"/>
    <property type="project" value="TreeGrafter"/>
</dbReference>
<evidence type="ECO:0000256" key="12">
    <source>
        <dbReference type="SAM" id="MobiDB-lite"/>
    </source>
</evidence>
<evidence type="ECO:0000259" key="13">
    <source>
        <dbReference type="PROSITE" id="PS50846"/>
    </source>
</evidence>
<feature type="domain" description="HMA" evidence="13">
    <location>
        <begin position="108"/>
        <end position="170"/>
    </location>
</feature>
<evidence type="ECO:0000256" key="3">
    <source>
        <dbReference type="ARBA" id="ARBA00022796"/>
    </source>
</evidence>
<feature type="compositionally biased region" description="Basic and acidic residues" evidence="12">
    <location>
        <begin position="81"/>
        <end position="92"/>
    </location>
</feature>
<dbReference type="GO" id="GO:0046872">
    <property type="term" value="F:metal ion binding"/>
    <property type="evidence" value="ECO:0007669"/>
    <property type="project" value="UniProtKB-KW"/>
</dbReference>
<comment type="similarity">
    <text evidence="8">Belongs to the ATX1 family.</text>
</comment>
<evidence type="ECO:0000256" key="10">
    <source>
        <dbReference type="ARBA" id="ARBA00043201"/>
    </source>
</evidence>
<dbReference type="PANTHER" id="PTHR46365:SF1">
    <property type="entry name" value="COPPER TRANSPORT PROTEIN ATOX1"/>
    <property type="match status" value="1"/>
</dbReference>
<keyword evidence="6" id="KW-0143">Chaperone</keyword>
<dbReference type="InterPro" id="IPR006121">
    <property type="entry name" value="HMA_dom"/>
</dbReference>
<dbReference type="RefSeq" id="XP_021563981.1">
    <property type="nucleotide sequence ID" value="XM_021708306.1"/>
</dbReference>
<dbReference type="OrthoDB" id="689350at2759"/>
<accession>A0A3Q0DLY6</accession>
<dbReference type="InterPro" id="IPR017969">
    <property type="entry name" value="Heavy-metal-associated_CS"/>
</dbReference>
<keyword evidence="2" id="KW-0479">Metal-binding</keyword>
<dbReference type="SUPFAM" id="SSF55008">
    <property type="entry name" value="HMA, heavy metal-associated domain"/>
    <property type="match status" value="1"/>
</dbReference>
<evidence type="ECO:0000256" key="2">
    <source>
        <dbReference type="ARBA" id="ARBA00022723"/>
    </source>
</evidence>
<comment type="subunit">
    <text evidence="11">Homodimer. Interacts with ATP7B. Interacts with ATP7A. Interacts (via dimer form) with SLC31A1 (via C-terminal domain); this interaction improves ATOX1 stability and controls intracellular Cu(I) levels.</text>
</comment>
<feature type="region of interest" description="Disordered" evidence="12">
    <location>
        <begin position="22"/>
        <end position="101"/>
    </location>
</feature>
<dbReference type="Proteomes" id="UP000189704">
    <property type="component" value="Unplaced"/>
</dbReference>
<dbReference type="Gene3D" id="3.30.70.100">
    <property type="match status" value="1"/>
</dbReference>
<evidence type="ECO:0000313" key="14">
    <source>
        <dbReference type="Proteomes" id="UP000189704"/>
    </source>
</evidence>
<dbReference type="PROSITE" id="PS01047">
    <property type="entry name" value="HMA_1"/>
    <property type="match status" value="1"/>
</dbReference>
<keyword evidence="1" id="KW-0813">Transport</keyword>
<evidence type="ECO:0000256" key="4">
    <source>
        <dbReference type="ARBA" id="ARBA00023008"/>
    </source>
</evidence>
<evidence type="ECO:0000256" key="9">
    <source>
        <dbReference type="ARBA" id="ARBA00040962"/>
    </source>
</evidence>
<dbReference type="KEGG" id="csyr:103250960"/>
<protein>
    <recommendedName>
        <fullName evidence="9">Copper transport protein ATOX1</fullName>
    </recommendedName>
    <alternativeName>
        <fullName evidence="10">Metal transport protein ATX1</fullName>
    </alternativeName>
</protein>
<dbReference type="GO" id="GO:0006825">
    <property type="term" value="P:copper ion transport"/>
    <property type="evidence" value="ECO:0007669"/>
    <property type="project" value="UniProtKB-KW"/>
</dbReference>
<keyword evidence="3" id="KW-0187">Copper transport</keyword>
<gene>
    <name evidence="15" type="primary">LOC103250960</name>
</gene>
<keyword evidence="5" id="KW-0406">Ion transport</keyword>
<evidence type="ECO:0000256" key="5">
    <source>
        <dbReference type="ARBA" id="ARBA00023065"/>
    </source>
</evidence>
<dbReference type="PANTHER" id="PTHR46365">
    <property type="entry name" value="COPPER TRANSPORT PROTEIN ATOX1"/>
    <property type="match status" value="1"/>
</dbReference>
<dbReference type="InterPro" id="IPR051881">
    <property type="entry name" value="Copper_transport_ATOX1-like"/>
</dbReference>
<evidence type="ECO:0000313" key="15">
    <source>
        <dbReference type="RefSeq" id="XP_021563981.1"/>
    </source>
</evidence>
<dbReference type="STRING" id="1868482.ENSTSYP00000026175"/>
<reference evidence="15" key="1">
    <citation type="submission" date="2025-08" db="UniProtKB">
        <authorList>
            <consortium name="RefSeq"/>
        </authorList>
    </citation>
    <scope>IDENTIFICATION</scope>
</reference>
<evidence type="ECO:0000256" key="8">
    <source>
        <dbReference type="ARBA" id="ARBA00038171"/>
    </source>
</evidence>
<keyword evidence="4" id="KW-0186">Copper</keyword>
<name>A0A3Q0DLY6_CARSF</name>
<evidence type="ECO:0000256" key="6">
    <source>
        <dbReference type="ARBA" id="ARBA00023186"/>
    </source>
</evidence>
<evidence type="ECO:0000256" key="7">
    <source>
        <dbReference type="ARBA" id="ARBA00037651"/>
    </source>
</evidence>
<dbReference type="Pfam" id="PF00403">
    <property type="entry name" value="HMA"/>
    <property type="match status" value="1"/>
</dbReference>